<dbReference type="EMBL" id="VSSQ01084624">
    <property type="protein sequence ID" value="MPN32551.1"/>
    <property type="molecule type" value="Genomic_DNA"/>
</dbReference>
<accession>A0A645H0G8</accession>
<comment type="caution">
    <text evidence="1">The sequence shown here is derived from an EMBL/GenBank/DDBJ whole genome shotgun (WGS) entry which is preliminary data.</text>
</comment>
<gene>
    <name evidence="1" type="ORF">SDC9_180030</name>
</gene>
<evidence type="ECO:0000313" key="1">
    <source>
        <dbReference type="EMBL" id="MPN32551.1"/>
    </source>
</evidence>
<proteinExistence type="predicted"/>
<sequence length="195" mass="22657">MLETPPKDWKWSNKPFHEFYIHPFDSLLKIFAVTNIKPSDHVKQKFEELRVARNLYIHGTKAAKITPYKIIEISYLFLTELWGEKIDNEKVSIFQKIVESGHLNIEEDGEAKAGELMDDHSKIIFFYSFFQKVMGKKKASKILVIPTNKKIHKCLLCESQIGGVLKDSYFAVESEKDEVITCKLCQSDYYVTDID</sequence>
<reference evidence="1" key="1">
    <citation type="submission" date="2019-08" db="EMBL/GenBank/DDBJ databases">
        <authorList>
            <person name="Kucharzyk K."/>
            <person name="Murdoch R.W."/>
            <person name="Higgins S."/>
            <person name="Loffler F."/>
        </authorList>
    </citation>
    <scope>NUCLEOTIDE SEQUENCE</scope>
</reference>
<name>A0A645H0G8_9ZZZZ</name>
<protein>
    <submittedName>
        <fullName evidence="1">Uncharacterized protein</fullName>
    </submittedName>
</protein>
<organism evidence="1">
    <name type="scientific">bioreactor metagenome</name>
    <dbReference type="NCBI Taxonomy" id="1076179"/>
    <lineage>
        <taxon>unclassified sequences</taxon>
        <taxon>metagenomes</taxon>
        <taxon>ecological metagenomes</taxon>
    </lineage>
</organism>
<dbReference type="AlphaFoldDB" id="A0A645H0G8"/>